<accession>A0A6P7GQH1</accession>
<feature type="region of interest" description="Disordered" evidence="1">
    <location>
        <begin position="1"/>
        <end position="21"/>
    </location>
</feature>
<organism evidence="2">
    <name type="scientific">Diabrotica virgifera virgifera</name>
    <name type="common">western corn rootworm</name>
    <dbReference type="NCBI Taxonomy" id="50390"/>
    <lineage>
        <taxon>Eukaryota</taxon>
        <taxon>Metazoa</taxon>
        <taxon>Ecdysozoa</taxon>
        <taxon>Arthropoda</taxon>
        <taxon>Hexapoda</taxon>
        <taxon>Insecta</taxon>
        <taxon>Pterygota</taxon>
        <taxon>Neoptera</taxon>
        <taxon>Endopterygota</taxon>
        <taxon>Coleoptera</taxon>
        <taxon>Polyphaga</taxon>
        <taxon>Cucujiformia</taxon>
        <taxon>Chrysomeloidea</taxon>
        <taxon>Chrysomelidae</taxon>
        <taxon>Galerucinae</taxon>
        <taxon>Diabroticina</taxon>
        <taxon>Diabroticites</taxon>
        <taxon>Diabrotica</taxon>
    </lineage>
</organism>
<evidence type="ECO:0000256" key="1">
    <source>
        <dbReference type="SAM" id="MobiDB-lite"/>
    </source>
</evidence>
<protein>
    <submittedName>
        <fullName evidence="2">Uncharacterized protein LOC114341673</fullName>
    </submittedName>
</protein>
<evidence type="ECO:0000313" key="2">
    <source>
        <dbReference type="RefSeq" id="XP_028148282.1"/>
    </source>
</evidence>
<dbReference type="PANTHER" id="PTHR47331">
    <property type="entry name" value="PHD-TYPE DOMAIN-CONTAINING PROTEIN"/>
    <property type="match status" value="1"/>
</dbReference>
<gene>
    <name evidence="2" type="primary">LOC114341673</name>
</gene>
<dbReference type="PANTHER" id="PTHR47331:SF5">
    <property type="entry name" value="RIBONUCLEASE H"/>
    <property type="match status" value="1"/>
</dbReference>
<dbReference type="RefSeq" id="XP_028148282.1">
    <property type="nucleotide sequence ID" value="XM_028292481.1"/>
</dbReference>
<dbReference type="AlphaFoldDB" id="A0A6P7GQH1"/>
<sequence length="575" mass="65694">MNDQARADTGQGTSQPEASASSATLTVRLNSSVLLSTIVVEVFDKDNQRHRCRLLLDSGSQSNFITYEFFNTLNLSSEKVNFAVTGIGKTPTTLRHKATIRYKALKNQYSDQLSCFLIDNICAHMPASIVNISELNIPKSVVLGDPEFHIPQKIDMLIGAEHFYKLLKVGQIRLGKNLPILQNTCLGWIISGPMPVVNNSLNNSYVGHSSVCDLNETVSKFWELENVQASCNLSEEDEFCETHFIKTTVRKPDGRFVVSLPFHDSPDKLGASYNNALKRFKRLQVKFSQNTTFSNKYNAFMEEYEKLGHMSRLDLNKNPRYILPHHGVVKEESLTTKLRVVFDASAPTFSGASLNCCGTVVNMPKFDEFNAAKESFEAWEERLQQYFIVNDTENEKKVANLITFMGAKTYDTLKTYLFPDTPAMKTYDQLVTILKARYAPATSVIYERYRFHSRNQQAEESLEQAVVNMPKFDEFNAVKESFEAWEERLQQYFIVNDTENEKKVANLITFMGAKTYDTLKTYLFPDTPAMKTYDQLVTILKARYAPATSVIYERYRFHSRNQQAEESLEQYVKEL</sequence>
<name>A0A6P7GQH1_DIAVI</name>
<reference evidence="2" key="1">
    <citation type="submission" date="2025-08" db="UniProtKB">
        <authorList>
            <consortium name="RefSeq"/>
        </authorList>
    </citation>
    <scope>IDENTIFICATION</scope>
    <source>
        <tissue evidence="2">Whole insect</tissue>
    </source>
</reference>
<dbReference type="InParanoid" id="A0A6P7GQH1"/>
<proteinExistence type="predicted"/>
<feature type="compositionally biased region" description="Polar residues" evidence="1">
    <location>
        <begin position="10"/>
        <end position="21"/>
    </location>
</feature>